<dbReference type="OMA" id="FFPWDHA"/>
<evidence type="ECO:0000256" key="1">
    <source>
        <dbReference type="ARBA" id="ARBA00004123"/>
    </source>
</evidence>
<dbReference type="GO" id="GO:0007062">
    <property type="term" value="P:sister chromatid cohesion"/>
    <property type="evidence" value="ECO:0007669"/>
    <property type="project" value="InterPro"/>
</dbReference>
<dbReference type="PANTHER" id="PTHR12585">
    <property type="entry name" value="SCC1 / RAD21 FAMILY MEMBER"/>
    <property type="match status" value="1"/>
</dbReference>
<reference evidence="8" key="1">
    <citation type="submission" date="2014-04" db="EMBL/GenBank/DDBJ databases">
        <title>Evolutionary Origins and Diversification of the Mycorrhizal Mutualists.</title>
        <authorList>
            <consortium name="DOE Joint Genome Institute"/>
            <consortium name="Mycorrhizal Genomics Consortium"/>
            <person name="Kohler A."/>
            <person name="Kuo A."/>
            <person name="Nagy L.G."/>
            <person name="Floudas D."/>
            <person name="Copeland A."/>
            <person name="Barry K.W."/>
            <person name="Cichocki N."/>
            <person name="Veneault-Fourrey C."/>
            <person name="LaButti K."/>
            <person name="Lindquist E.A."/>
            <person name="Lipzen A."/>
            <person name="Lundell T."/>
            <person name="Morin E."/>
            <person name="Murat C."/>
            <person name="Riley R."/>
            <person name="Ohm R."/>
            <person name="Sun H."/>
            <person name="Tunlid A."/>
            <person name="Henrissat B."/>
            <person name="Grigoriev I.V."/>
            <person name="Hibbett D.S."/>
            <person name="Martin F."/>
        </authorList>
    </citation>
    <scope>NUCLEOTIDE SEQUENCE [LARGE SCALE GENOMIC DNA]</scope>
    <source>
        <strain evidence="8">FD-334 SS-4</strain>
    </source>
</reference>
<evidence type="ECO:0000256" key="4">
    <source>
        <dbReference type="SAM" id="MobiDB-lite"/>
    </source>
</evidence>
<protein>
    <recommendedName>
        <fullName evidence="9">Rad21/Rec8-like protein N-terminal domain-containing protein</fullName>
    </recommendedName>
</protein>
<dbReference type="InterPro" id="IPR036390">
    <property type="entry name" value="WH_DNA-bd_sf"/>
</dbReference>
<dbReference type="Pfam" id="PF04824">
    <property type="entry name" value="Rad21_Rec8"/>
    <property type="match status" value="1"/>
</dbReference>
<dbReference type="Gene3D" id="1.10.10.580">
    <property type="entry name" value="Structural maintenance of chromosome 1. Chain E"/>
    <property type="match status" value="1"/>
</dbReference>
<proteinExistence type="inferred from homology"/>
<feature type="compositionally biased region" description="Basic and acidic residues" evidence="4">
    <location>
        <begin position="187"/>
        <end position="196"/>
    </location>
</feature>
<dbReference type="EMBL" id="KN817519">
    <property type="protein sequence ID" value="KJA29116.1"/>
    <property type="molecule type" value="Genomic_DNA"/>
</dbReference>
<dbReference type="GO" id="GO:0003682">
    <property type="term" value="F:chromatin binding"/>
    <property type="evidence" value="ECO:0007669"/>
    <property type="project" value="TreeGrafter"/>
</dbReference>
<dbReference type="PANTHER" id="PTHR12585:SF72">
    <property type="entry name" value="MEIOTIC RECOMBINATION PROTEIN REC8"/>
    <property type="match status" value="1"/>
</dbReference>
<evidence type="ECO:0000256" key="3">
    <source>
        <dbReference type="ARBA" id="ARBA00023242"/>
    </source>
</evidence>
<dbReference type="STRING" id="945553.A0A0D2PL75"/>
<accession>A0A0D2PL75</accession>
<dbReference type="GO" id="GO:1990414">
    <property type="term" value="P:replication-born double-strand break repair via sister chromatid exchange"/>
    <property type="evidence" value="ECO:0007669"/>
    <property type="project" value="TreeGrafter"/>
</dbReference>
<keyword evidence="8" id="KW-1185">Reference proteome</keyword>
<comment type="subcellular location">
    <subcellularLocation>
        <location evidence="1">Nucleus</location>
    </subcellularLocation>
</comment>
<feature type="compositionally biased region" description="Acidic residues" evidence="4">
    <location>
        <begin position="157"/>
        <end position="166"/>
    </location>
</feature>
<comment type="similarity">
    <text evidence="2">Belongs to the rad21 family.</text>
</comment>
<sequence length="744" mass="82046">MFFTPELLVKRDSGFGLLWLAATLGSRSAFKKLPKRSVLTADIAQLCDLISEPAEPLALRLSSNLMFGVVRVYKVKQELFYTDVTNCVSLLKKVVQDMHSIGASAGQLQMQNPVARPSTLTIVANPNAPYVLDFDAFVANWDEYLNIEGDKSRGDPMDEDGEDDDFNPTGTKKKQSKGGPKVAAKTEAARKEAHTLEEHHEHLLSASFDLSFDKAAPGDISSSQAAGGFDDLFAFSDGLDLGEPFGDGLGDDLARELGWGASPAKSTAIARGRKSARDSSVPHLDDDERGAKFDMNFEFDFNGADIGAYPDQPLLEQDDAVQALPSQSMMPPAEVPAPSPATSFANLLLSQDIEQQPLIGLAEELPMNQQREEPRKHKRTRLLLDARTELTDDELKIARAKYLEFQNAIRRDMLAKRMEKEHGRAIDELIWGAPKEIQARGLIQFWQQNFKVQVEARSGIVRLHDHDIEDDEPSPKRRKSSADVDEIFIQPDVTMNNGDWDMDWLAADNNLDNAMVMDDTAAHRQSSEEPGQARRVSRSASVLGSQNFGFDLGPRETANASQRSSLFPWDNAGPSSSTGNDAFPIIGDEQAVAPVDIRMRSSSLSRRDSPLAASMRGSLPSQITTVGLSPTAAGRNVQIFGEDFAFDVDNAPLVPEDTQQDTQKSDLNLITLERNSFNFLEYAKMQHQTLPGDKRLTFEVVVPKMTSTRHVAAAAFYHCLVLATKNLIQLEQKDAYEPVIIAIV</sequence>
<keyword evidence="3" id="KW-0539">Nucleus</keyword>
<gene>
    <name evidence="7" type="ORF">HYPSUDRAFT_489273</name>
</gene>
<organism evidence="7 8">
    <name type="scientific">Hypholoma sublateritium (strain FD-334 SS-4)</name>
    <dbReference type="NCBI Taxonomy" id="945553"/>
    <lineage>
        <taxon>Eukaryota</taxon>
        <taxon>Fungi</taxon>
        <taxon>Dikarya</taxon>
        <taxon>Basidiomycota</taxon>
        <taxon>Agaricomycotina</taxon>
        <taxon>Agaricomycetes</taxon>
        <taxon>Agaricomycetidae</taxon>
        <taxon>Agaricales</taxon>
        <taxon>Agaricineae</taxon>
        <taxon>Strophariaceae</taxon>
        <taxon>Hypholoma</taxon>
    </lineage>
</organism>
<evidence type="ECO:0000313" key="8">
    <source>
        <dbReference type="Proteomes" id="UP000054270"/>
    </source>
</evidence>
<feature type="region of interest" description="Disordered" evidence="4">
    <location>
        <begin position="264"/>
        <end position="288"/>
    </location>
</feature>
<feature type="region of interest" description="Disordered" evidence="4">
    <location>
        <begin position="547"/>
        <end position="584"/>
    </location>
</feature>
<feature type="domain" description="Rad21/Rec8-like protein C-terminal eukaryotic" evidence="5">
    <location>
        <begin position="707"/>
        <end position="742"/>
    </location>
</feature>
<dbReference type="AlphaFoldDB" id="A0A0D2PL75"/>
<feature type="domain" description="Rad21/Rec8-like protein N-terminal" evidence="6">
    <location>
        <begin position="1"/>
        <end position="99"/>
    </location>
</feature>
<evidence type="ECO:0008006" key="9">
    <source>
        <dbReference type="Google" id="ProtNLM"/>
    </source>
</evidence>
<feature type="region of interest" description="Disordered" evidence="4">
    <location>
        <begin position="149"/>
        <end position="196"/>
    </location>
</feature>
<dbReference type="InterPro" id="IPR023093">
    <property type="entry name" value="ScpA-like_C"/>
</dbReference>
<dbReference type="SUPFAM" id="SSF46785">
    <property type="entry name" value="Winged helix' DNA-binding domain"/>
    <property type="match status" value="1"/>
</dbReference>
<evidence type="ECO:0000259" key="5">
    <source>
        <dbReference type="Pfam" id="PF04824"/>
    </source>
</evidence>
<feature type="region of interest" description="Disordered" evidence="4">
    <location>
        <begin position="521"/>
        <end position="540"/>
    </location>
</feature>
<evidence type="ECO:0000313" key="7">
    <source>
        <dbReference type="EMBL" id="KJA29116.1"/>
    </source>
</evidence>
<dbReference type="Pfam" id="PF04825">
    <property type="entry name" value="Rad21_Rec8_N"/>
    <property type="match status" value="1"/>
</dbReference>
<dbReference type="InterPro" id="IPR006910">
    <property type="entry name" value="Rad21_Rec8_N"/>
</dbReference>
<dbReference type="GO" id="GO:0008278">
    <property type="term" value="C:cohesin complex"/>
    <property type="evidence" value="ECO:0007669"/>
    <property type="project" value="InterPro"/>
</dbReference>
<dbReference type="OrthoDB" id="10071381at2759"/>
<dbReference type="Proteomes" id="UP000054270">
    <property type="component" value="Unassembled WGS sequence"/>
</dbReference>
<name>A0A0D2PL75_HYPSF</name>
<evidence type="ECO:0000256" key="2">
    <source>
        <dbReference type="ARBA" id="ARBA00009870"/>
    </source>
</evidence>
<evidence type="ECO:0000259" key="6">
    <source>
        <dbReference type="Pfam" id="PF04825"/>
    </source>
</evidence>
<dbReference type="InterPro" id="IPR006909">
    <property type="entry name" value="Rad21/Rec8_C_eu"/>
</dbReference>
<dbReference type="InterPro" id="IPR039781">
    <property type="entry name" value="Rad21/Rec8-like"/>
</dbReference>
<dbReference type="GO" id="GO:0005634">
    <property type="term" value="C:nucleus"/>
    <property type="evidence" value="ECO:0007669"/>
    <property type="project" value="UniProtKB-SubCell"/>
</dbReference>